<dbReference type="Proteomes" id="UP001197974">
    <property type="component" value="Chromosome"/>
</dbReference>
<accession>A0ABY9JVF9</accession>
<dbReference type="PANTHER" id="PTHR37946">
    <property type="entry name" value="SLL1969 PROTEIN"/>
    <property type="match status" value="1"/>
</dbReference>
<dbReference type="PANTHER" id="PTHR37946:SF1">
    <property type="entry name" value="SLL1969 PROTEIN"/>
    <property type="match status" value="1"/>
</dbReference>
<dbReference type="SUPFAM" id="SSF53474">
    <property type="entry name" value="alpha/beta-Hydrolases"/>
    <property type="match status" value="1"/>
</dbReference>
<sequence length="488" mass="56662">MKLLMFVLLLISTSALYLYIKQKQSINRRNNKHNWFQGKFPKEELIEHYPLVFVHGLEGDAEDWITNNEMDELVWKKGYLSAYVQLYPKKNMWVNGEELANSLKQIYNFFEKELIVIGHSKGGIDAQAALVHFDSSPYVKSVFMLATPNYGSELADLAYSKWAQWLANLVGMKNEATYCLQTSYMRYFRHLTDKKEIIKKNDYFTLIGNDRGKMTSKLFWGGLYLSQYGENDGAVTVKSSQLPYATQVAVGNWDHYSIKQGEKVFEELSSYFNDRKPKNIIPNPMIQEKKSVLFRGGMFQNQHVETFYIDDTTRKFHLNWIGSKESTTLSLISPSGHIFSHFSVSKNEQSFFTNSFNFFISINHPETGMWQVKAFQSLQEGFFMHVFFLSDLTFRINKKQSTFCFNCSIPISSQFCKLCIDHCSQNQRLSSIIVNQTVSEKNEVPIVNQGEGMYYIELDIEGQTDKGNPFQRSVFKTYYIDSEGKMYE</sequence>
<keyword evidence="2" id="KW-1185">Reference proteome</keyword>
<dbReference type="Gene3D" id="3.40.50.1820">
    <property type="entry name" value="alpha/beta hydrolase"/>
    <property type="match status" value="1"/>
</dbReference>
<proteinExistence type="predicted"/>
<organism evidence="1 2">
    <name type="scientific">Bacillus carboniphilus</name>
    <dbReference type="NCBI Taxonomy" id="86663"/>
    <lineage>
        <taxon>Bacteria</taxon>
        <taxon>Bacillati</taxon>
        <taxon>Bacillota</taxon>
        <taxon>Bacilli</taxon>
        <taxon>Bacillales</taxon>
        <taxon>Bacillaceae</taxon>
        <taxon>Bacillus</taxon>
    </lineage>
</organism>
<dbReference type="InterPro" id="IPR029058">
    <property type="entry name" value="AB_hydrolase_fold"/>
</dbReference>
<name>A0ABY9JVF9_9BACI</name>
<dbReference type="RefSeq" id="WP_306020099.1">
    <property type="nucleotide sequence ID" value="NZ_CP129013.1"/>
</dbReference>
<evidence type="ECO:0008006" key="3">
    <source>
        <dbReference type="Google" id="ProtNLM"/>
    </source>
</evidence>
<protein>
    <recommendedName>
        <fullName evidence="3">Lipase</fullName>
    </recommendedName>
</protein>
<reference evidence="1 2" key="1">
    <citation type="submission" date="2023-06" db="EMBL/GenBank/DDBJ databases">
        <title>Five Gram-positive bacteria isolated from mangrove sediments in Shenzhen, Guangdong, China.</title>
        <authorList>
            <person name="Yu S."/>
            <person name="Zheng W."/>
            <person name="Huang Y."/>
        </authorList>
    </citation>
    <scope>NUCLEOTIDE SEQUENCE [LARGE SCALE GENOMIC DNA]</scope>
    <source>
        <strain evidence="1 2">SaN35-3</strain>
    </source>
</reference>
<evidence type="ECO:0000313" key="2">
    <source>
        <dbReference type="Proteomes" id="UP001197974"/>
    </source>
</evidence>
<gene>
    <name evidence="1" type="ORF">LC087_04215</name>
</gene>
<dbReference type="EMBL" id="CP129013">
    <property type="protein sequence ID" value="WLR43391.1"/>
    <property type="molecule type" value="Genomic_DNA"/>
</dbReference>
<evidence type="ECO:0000313" key="1">
    <source>
        <dbReference type="EMBL" id="WLR43391.1"/>
    </source>
</evidence>